<reference evidence="14" key="2">
    <citation type="journal article" date="2017" name="Sci. Adv.">
        <title>A tail of two voltages: Proteomic comparison of the three electric organs of the electric eel.</title>
        <authorList>
            <person name="Traeger L.L."/>
            <person name="Sabat G."/>
            <person name="Barrett-Wilt G.A."/>
            <person name="Wells G.B."/>
            <person name="Sussman M.R."/>
        </authorList>
    </citation>
    <scope>NUCLEOTIDE SEQUENCE [LARGE SCALE GENOMIC DNA]</scope>
</reference>
<keyword evidence="6" id="KW-0165">Cleavage on pair of basic residues</keyword>
<evidence type="ECO:0000256" key="2">
    <source>
        <dbReference type="ARBA" id="ARBA00004613"/>
    </source>
</evidence>
<evidence type="ECO:0000313" key="14">
    <source>
        <dbReference type="Proteomes" id="UP000314983"/>
    </source>
</evidence>
<dbReference type="PRINTS" id="PR01668">
    <property type="entry name" value="NEUROTENSIN"/>
</dbReference>
<reference evidence="13" key="4">
    <citation type="submission" date="2025-08" db="UniProtKB">
        <authorList>
            <consortium name="Ensembl"/>
        </authorList>
    </citation>
    <scope>IDENTIFICATION</scope>
</reference>
<evidence type="ECO:0000256" key="10">
    <source>
        <dbReference type="ARBA" id="ARBA00025449"/>
    </source>
</evidence>
<evidence type="ECO:0000256" key="11">
    <source>
        <dbReference type="ARBA" id="ARBA00046937"/>
    </source>
</evidence>
<dbReference type="AlphaFoldDB" id="A0A4W4EJ27"/>
<organism evidence="13 14">
    <name type="scientific">Electrophorus electricus</name>
    <name type="common">Electric eel</name>
    <name type="synonym">Gymnotus electricus</name>
    <dbReference type="NCBI Taxonomy" id="8005"/>
    <lineage>
        <taxon>Eukaryota</taxon>
        <taxon>Metazoa</taxon>
        <taxon>Chordata</taxon>
        <taxon>Craniata</taxon>
        <taxon>Vertebrata</taxon>
        <taxon>Euteleostomi</taxon>
        <taxon>Actinopterygii</taxon>
        <taxon>Neopterygii</taxon>
        <taxon>Teleostei</taxon>
        <taxon>Ostariophysi</taxon>
        <taxon>Gymnotiformes</taxon>
        <taxon>Gymnotoidei</taxon>
        <taxon>Gymnotidae</taxon>
        <taxon>Electrophorus</taxon>
    </lineage>
</organism>
<evidence type="ECO:0000256" key="6">
    <source>
        <dbReference type="ARBA" id="ARBA00022685"/>
    </source>
</evidence>
<protein>
    <recommendedName>
        <fullName evidence="4">Neurotensin/neuromedin N</fullName>
    </recommendedName>
</protein>
<dbReference type="GO" id="GO:0005576">
    <property type="term" value="C:extracellular region"/>
    <property type="evidence" value="ECO:0007669"/>
    <property type="project" value="UniProtKB-SubCell"/>
</dbReference>
<evidence type="ECO:0000256" key="5">
    <source>
        <dbReference type="ARBA" id="ARBA00022525"/>
    </source>
</evidence>
<dbReference type="InterPro" id="IPR008055">
    <property type="entry name" value="NeurotensiN"/>
</dbReference>
<evidence type="ECO:0000256" key="8">
    <source>
        <dbReference type="ARBA" id="ARBA00022858"/>
    </source>
</evidence>
<dbReference type="GeneTree" id="ENSGT00940000177577"/>
<dbReference type="STRING" id="8005.ENSEEEP00000011805"/>
<dbReference type="Ensembl" id="ENSEEET00000011943.2">
    <property type="protein sequence ID" value="ENSEEEP00000011805.2"/>
    <property type="gene ID" value="ENSEEEG00000005944.2"/>
</dbReference>
<evidence type="ECO:0000256" key="7">
    <source>
        <dbReference type="ARBA" id="ARBA00022729"/>
    </source>
</evidence>
<feature type="chain" id="PRO_5044203408" description="Neurotensin/neuromedin N" evidence="12">
    <location>
        <begin position="19"/>
        <end position="97"/>
    </location>
</feature>
<evidence type="ECO:0000256" key="9">
    <source>
        <dbReference type="ARBA" id="ARBA00023329"/>
    </source>
</evidence>
<evidence type="ECO:0000256" key="1">
    <source>
        <dbReference type="ARBA" id="ARBA00004398"/>
    </source>
</evidence>
<keyword evidence="8" id="KW-0838">Vasoactive</keyword>
<name>A0A4W4EJ27_ELEEL</name>
<reference evidence="13" key="5">
    <citation type="submission" date="2025-09" db="UniProtKB">
        <authorList>
            <consortium name="Ensembl"/>
        </authorList>
    </citation>
    <scope>IDENTIFICATION</scope>
</reference>
<comment type="subcellular location">
    <subcellularLocation>
        <location evidence="1">Cytoplasmic vesicle</location>
        <location evidence="1">Secretory vesicle</location>
    </subcellularLocation>
    <subcellularLocation>
        <location evidence="2">Secreted</location>
    </subcellularLocation>
</comment>
<reference evidence="13" key="3">
    <citation type="submission" date="2020-05" db="EMBL/GenBank/DDBJ databases">
        <title>Electrophorus electricus (electric eel) genome, fEleEle1, primary haplotype.</title>
        <authorList>
            <person name="Myers G."/>
            <person name="Meyer A."/>
            <person name="Fedrigo O."/>
            <person name="Formenti G."/>
            <person name="Rhie A."/>
            <person name="Tracey A."/>
            <person name="Sims Y."/>
            <person name="Jarvis E.D."/>
        </authorList>
    </citation>
    <scope>NUCLEOTIDE SEQUENCE [LARGE SCALE GENOMIC DNA]</scope>
</reference>
<accession>A0A4W4EJ27</accession>
<dbReference type="Pfam" id="PF07421">
    <property type="entry name" value="Pro-NT_NN"/>
    <property type="match status" value="1"/>
</dbReference>
<reference evidence="14" key="1">
    <citation type="journal article" date="2014" name="Science">
        <title>Nonhuman genetics. Genomic basis for the convergent evolution of electric organs.</title>
        <authorList>
            <person name="Gallant J.R."/>
            <person name="Traeger L.L."/>
            <person name="Volkening J.D."/>
            <person name="Moffett H."/>
            <person name="Chen P.H."/>
            <person name="Novina C.D."/>
            <person name="Phillips G.N.Jr."/>
            <person name="Anand R."/>
            <person name="Wells G.B."/>
            <person name="Pinch M."/>
            <person name="Guth R."/>
            <person name="Unguez G.A."/>
            <person name="Albert J.S."/>
            <person name="Zakon H.H."/>
            <person name="Samanta M.P."/>
            <person name="Sussman M.R."/>
        </authorList>
    </citation>
    <scope>NUCLEOTIDE SEQUENCE [LARGE SCALE GENOMIC DNA]</scope>
</reference>
<keyword evidence="9" id="KW-0968">Cytoplasmic vesicle</keyword>
<dbReference type="Proteomes" id="UP000314983">
    <property type="component" value="Chromosome 4"/>
</dbReference>
<evidence type="ECO:0000256" key="3">
    <source>
        <dbReference type="ARBA" id="ARBA00009827"/>
    </source>
</evidence>
<proteinExistence type="inferred from homology"/>
<evidence type="ECO:0000256" key="4">
    <source>
        <dbReference type="ARBA" id="ARBA00016213"/>
    </source>
</evidence>
<sequence length="97" mass="11256">DAVALKMVLVFPCLPVLAVLHFHTPVHNLCVTCEQHLSGACQGHACLFFQFQDGEEYLQVDEESENPLKRKSPYILKRQLHTNKVRRPYILKRTSFY</sequence>
<dbReference type="PANTHER" id="PTHR15356:SF0">
    <property type="entry name" value="NEUROTENSIN_NEUROMEDIN N"/>
    <property type="match status" value="1"/>
</dbReference>
<comment type="function">
    <text evidence="10">Neurotensin may play an endocrine or paracrine role in the regulation of fat metabolism. It causes contraction of smooth muscle.</text>
</comment>
<evidence type="ECO:0000313" key="13">
    <source>
        <dbReference type="Ensembl" id="ENSEEEP00000011805.2"/>
    </source>
</evidence>
<dbReference type="GO" id="GO:0097746">
    <property type="term" value="P:blood vessel diameter maintenance"/>
    <property type="evidence" value="ECO:0007669"/>
    <property type="project" value="UniProtKB-KW"/>
</dbReference>
<keyword evidence="5" id="KW-0964">Secreted</keyword>
<evidence type="ECO:0000256" key="12">
    <source>
        <dbReference type="SAM" id="SignalP"/>
    </source>
</evidence>
<feature type="signal peptide" evidence="12">
    <location>
        <begin position="1"/>
        <end position="18"/>
    </location>
</feature>
<keyword evidence="7 12" id="KW-0732">Signal</keyword>
<comment type="subunit">
    <text evidence="11">Interacts with NTSR1. Interacts with SORT1. Interacts with SORL1.</text>
</comment>
<dbReference type="GO" id="GO:0030133">
    <property type="term" value="C:transport vesicle"/>
    <property type="evidence" value="ECO:0007669"/>
    <property type="project" value="UniProtKB-SubCell"/>
</dbReference>
<comment type="similarity">
    <text evidence="3">Belongs to the neurotensin family.</text>
</comment>
<dbReference type="PANTHER" id="PTHR15356">
    <property type="entry name" value="NEUROTENSIN/NEUROMEDIN N"/>
    <property type="match status" value="1"/>
</dbReference>
<dbReference type="GO" id="GO:0005184">
    <property type="term" value="F:neuropeptide hormone activity"/>
    <property type="evidence" value="ECO:0007669"/>
    <property type="project" value="InterPro"/>
</dbReference>
<keyword evidence="14" id="KW-1185">Reference proteome</keyword>